<dbReference type="KEGG" id="haa:A5892_14805"/>
<feature type="domain" description="SpoVR-like C-terminal" evidence="3">
    <location>
        <begin position="452"/>
        <end position="503"/>
    </location>
</feature>
<feature type="compositionally biased region" description="Basic and acidic residues" evidence="1">
    <location>
        <begin position="1"/>
        <end position="15"/>
    </location>
</feature>
<dbReference type="PANTHER" id="PTHR30029:SF2">
    <property type="entry name" value="STAGE V SPORULATION PROTEIN R"/>
    <property type="match status" value="1"/>
</dbReference>
<evidence type="ECO:0000313" key="4">
    <source>
        <dbReference type="EMBL" id="ANF58582.1"/>
    </source>
</evidence>
<evidence type="ECO:0000313" key="5">
    <source>
        <dbReference type="Proteomes" id="UP000077875"/>
    </source>
</evidence>
<proteinExistence type="predicted"/>
<dbReference type="InterPro" id="IPR007390">
    <property type="entry name" value="Spore_V_R"/>
</dbReference>
<organism evidence="4 5">
    <name type="scientific">Halotalea alkalilenta</name>
    <dbReference type="NCBI Taxonomy" id="376489"/>
    <lineage>
        <taxon>Bacteria</taxon>
        <taxon>Pseudomonadati</taxon>
        <taxon>Pseudomonadota</taxon>
        <taxon>Gammaproteobacteria</taxon>
        <taxon>Oceanospirillales</taxon>
        <taxon>Halomonadaceae</taxon>
        <taxon>Halotalea</taxon>
    </lineage>
</organism>
<gene>
    <name evidence="4" type="ORF">A5892_14805</name>
</gene>
<dbReference type="NCBIfam" id="NF008737">
    <property type="entry name" value="PRK11767.1"/>
    <property type="match status" value="1"/>
</dbReference>
<reference evidence="4 5" key="1">
    <citation type="submission" date="2016-04" db="EMBL/GenBank/DDBJ databases">
        <title>Complete Genome Sequence of Halotalea alkalilenta IHB B 13600.</title>
        <authorList>
            <person name="Swarnkar M.K."/>
            <person name="Sharma A."/>
            <person name="Kaushal K."/>
            <person name="Soni R."/>
            <person name="Rana S."/>
            <person name="Singh A.K."/>
            <person name="Gulati A."/>
        </authorList>
    </citation>
    <scope>NUCLEOTIDE SEQUENCE [LARGE SCALE GENOMIC DNA]</scope>
    <source>
        <strain evidence="4 5">IHB B 13600</strain>
    </source>
</reference>
<evidence type="ECO:0000256" key="1">
    <source>
        <dbReference type="SAM" id="MobiDB-lite"/>
    </source>
</evidence>
<protein>
    <submittedName>
        <fullName evidence="4">SpoVR family protein</fullName>
    </submittedName>
</protein>
<name>A0A172YHI9_9GAMM</name>
<evidence type="ECO:0000259" key="3">
    <source>
        <dbReference type="Pfam" id="PF24755"/>
    </source>
</evidence>
<evidence type="ECO:0000259" key="2">
    <source>
        <dbReference type="Pfam" id="PF04293"/>
    </source>
</evidence>
<dbReference type="EMBL" id="CP015243">
    <property type="protein sequence ID" value="ANF58582.1"/>
    <property type="molecule type" value="Genomic_DNA"/>
</dbReference>
<dbReference type="PANTHER" id="PTHR30029">
    <property type="entry name" value="STAGE V SPORULATION PROTEIN R"/>
    <property type="match status" value="1"/>
</dbReference>
<dbReference type="RefSeq" id="WP_064123443.1">
    <property type="nucleotide sequence ID" value="NZ_CP015243.1"/>
</dbReference>
<accession>A0A172YHI9</accession>
<feature type="region of interest" description="Disordered" evidence="1">
    <location>
        <begin position="1"/>
        <end position="21"/>
    </location>
</feature>
<keyword evidence="5" id="KW-1185">Reference proteome</keyword>
<dbReference type="Pfam" id="PF04293">
    <property type="entry name" value="SpoVR"/>
    <property type="match status" value="1"/>
</dbReference>
<dbReference type="InterPro" id="IPR057008">
    <property type="entry name" value="SpoVR-like_C"/>
</dbReference>
<dbReference type="Pfam" id="PF24755">
    <property type="entry name" value="SpoVR_C"/>
    <property type="match status" value="1"/>
</dbReference>
<feature type="domain" description="SpoVR protein-like N-terminal" evidence="2">
    <location>
        <begin position="20"/>
        <end position="448"/>
    </location>
</feature>
<dbReference type="Proteomes" id="UP000077875">
    <property type="component" value="Chromosome"/>
</dbReference>
<dbReference type="InterPro" id="IPR056174">
    <property type="entry name" value="SpoVR_N"/>
</dbReference>
<sequence>MSEVHAREGLDERQPSKGSDWSFSDLERFEREIARVAAQYRLDTYPNQIEVITSEQMMDAYASVGMPVGYHHWSFGKQFLSVEQAYRRGQMGLAYELVINSDPCIAYLMEENTLMMQILVIAHACYGHNSFFKGNYLFRTWTDASAIVDYLVFARRYIAECEERHGVDAVEQLLDACHALQNYGVDRYKRPSPISAAEEAKRQSEREAYLQSQVNMLWSTIPHPLQAGGEQEDDSNDPLRLHRRGRYPAEPQENLLYFLEKNAPLLAPWQREVVRIVRKMAQYFYPQRQTQVMNEGWATFWHYTIMHQLYDERLIDEGIMLEFLQSHTSVVAQPGFDSPYYNGINPYALGFAMFTDIKRICEAPTDEDRRWFPELAGSEWLPTLHFAMQNFKDESFIQQFLSPKVMRDLRLFALLDDDREETLEIGAIHDDDGYRQLREALSSQYALGHREPDIQVWEADVYGDRSLTLRHQRSDRRPMERSVHSVLRYLHQLWGFPVRLESREGDELVQRYQWPSSDTELH</sequence>
<dbReference type="STRING" id="376489.A5892_14805"/>
<dbReference type="AlphaFoldDB" id="A0A172YHI9"/>
<dbReference type="InterPro" id="IPR057270">
    <property type="entry name" value="Ycgb-like"/>
</dbReference>